<gene>
    <name evidence="2" type="ORF">A2849_01000</name>
</gene>
<protein>
    <submittedName>
        <fullName evidence="2">Uncharacterized protein</fullName>
    </submittedName>
</protein>
<dbReference type="AlphaFoldDB" id="A0A1G2M8V0"/>
<proteinExistence type="predicted"/>
<accession>A0A1G2M8V0</accession>
<evidence type="ECO:0000256" key="1">
    <source>
        <dbReference type="SAM" id="Phobius"/>
    </source>
</evidence>
<evidence type="ECO:0000313" key="2">
    <source>
        <dbReference type="EMBL" id="OHA20336.1"/>
    </source>
</evidence>
<sequence>MKTDFFLGALSACCFFALLWFSYRLSKRISRRCRRKECGCTFVTRIHKILLPLDEVISYKSPEGKWRWFIRRPIKLTFARCKCKWIELVKIDTDPTSVWHARWVRRFHPEQYYLSEPELIEATHRKLRRLYLGSKHENLESGATDTPPLSLEAILLDSVEEVSDLLEKL</sequence>
<reference evidence="2 3" key="1">
    <citation type="journal article" date="2016" name="Nat. Commun.">
        <title>Thousands of microbial genomes shed light on interconnected biogeochemical processes in an aquifer system.</title>
        <authorList>
            <person name="Anantharaman K."/>
            <person name="Brown C.T."/>
            <person name="Hug L.A."/>
            <person name="Sharon I."/>
            <person name="Castelle C.J."/>
            <person name="Probst A.J."/>
            <person name="Thomas B.C."/>
            <person name="Singh A."/>
            <person name="Wilkins M.J."/>
            <person name="Karaoz U."/>
            <person name="Brodie E.L."/>
            <person name="Williams K.H."/>
            <person name="Hubbard S.S."/>
            <person name="Banfield J.F."/>
        </authorList>
    </citation>
    <scope>NUCLEOTIDE SEQUENCE [LARGE SCALE GENOMIC DNA]</scope>
</reference>
<keyword evidence="1" id="KW-0812">Transmembrane</keyword>
<organism evidence="2 3">
    <name type="scientific">Candidatus Taylorbacteria bacterium RIFCSPHIGHO2_01_FULL_51_15</name>
    <dbReference type="NCBI Taxonomy" id="1802304"/>
    <lineage>
        <taxon>Bacteria</taxon>
        <taxon>Candidatus Tayloriibacteriota</taxon>
    </lineage>
</organism>
<dbReference type="EMBL" id="MHRI01000030">
    <property type="protein sequence ID" value="OHA20336.1"/>
    <property type="molecule type" value="Genomic_DNA"/>
</dbReference>
<comment type="caution">
    <text evidence="2">The sequence shown here is derived from an EMBL/GenBank/DDBJ whole genome shotgun (WGS) entry which is preliminary data.</text>
</comment>
<dbReference type="Proteomes" id="UP000178121">
    <property type="component" value="Unassembled WGS sequence"/>
</dbReference>
<evidence type="ECO:0000313" key="3">
    <source>
        <dbReference type="Proteomes" id="UP000178121"/>
    </source>
</evidence>
<name>A0A1G2M8V0_9BACT</name>
<feature type="transmembrane region" description="Helical" evidence="1">
    <location>
        <begin position="6"/>
        <end position="26"/>
    </location>
</feature>
<keyword evidence="1" id="KW-0472">Membrane</keyword>
<keyword evidence="1" id="KW-1133">Transmembrane helix</keyword>